<dbReference type="PANTHER" id="PTHR37042:SF4">
    <property type="entry name" value="OUTER MEMBRANE PROTEIN RV1973"/>
    <property type="match status" value="1"/>
</dbReference>
<evidence type="ECO:0000313" key="5">
    <source>
        <dbReference type="EMBL" id="OBJ35773.1"/>
    </source>
</evidence>
<evidence type="ECO:0000256" key="2">
    <source>
        <dbReference type="ARBA" id="ARBA00023136"/>
    </source>
</evidence>
<reference evidence="5 6" key="1">
    <citation type="submission" date="2016-06" db="EMBL/GenBank/DDBJ databases">
        <authorList>
            <person name="Kjaerup R.B."/>
            <person name="Dalgaard T.S."/>
            <person name="Juul-Madsen H.R."/>
        </authorList>
    </citation>
    <scope>NUCLEOTIDE SEQUENCE [LARGE SCALE GENOMIC DNA]</scope>
    <source>
        <strain evidence="5 6">1127319.6</strain>
    </source>
</reference>
<dbReference type="Proteomes" id="UP000093898">
    <property type="component" value="Unassembled WGS sequence"/>
</dbReference>
<gene>
    <name evidence="5" type="ORF">A5630_00480</name>
</gene>
<evidence type="ECO:0000313" key="6">
    <source>
        <dbReference type="Proteomes" id="UP000093898"/>
    </source>
</evidence>
<dbReference type="RefSeq" id="WP_064986510.1">
    <property type="nucleotide sequence ID" value="NZ_LZLC01000259.1"/>
</dbReference>
<name>A0A1A3GKD5_MYCMU</name>
<feature type="region of interest" description="Disordered" evidence="3">
    <location>
        <begin position="1"/>
        <end position="53"/>
    </location>
</feature>
<evidence type="ECO:0000256" key="4">
    <source>
        <dbReference type="SAM" id="Phobius"/>
    </source>
</evidence>
<dbReference type="OrthoDB" id="5196392at2"/>
<keyword evidence="4" id="KW-1133">Transmembrane helix</keyword>
<feature type="compositionally biased region" description="Acidic residues" evidence="3">
    <location>
        <begin position="13"/>
        <end position="24"/>
    </location>
</feature>
<comment type="caution">
    <text evidence="5">The sequence shown here is derived from an EMBL/GenBank/DDBJ whole genome shotgun (WGS) entry which is preliminary data.</text>
</comment>
<dbReference type="PANTHER" id="PTHR37042">
    <property type="entry name" value="OUTER MEMBRANE PROTEIN RV1973"/>
    <property type="match status" value="1"/>
</dbReference>
<protein>
    <submittedName>
        <fullName evidence="5">Twin-arginine translocation pathway signal</fullName>
    </submittedName>
</protein>
<feature type="transmembrane region" description="Helical" evidence="4">
    <location>
        <begin position="63"/>
        <end position="81"/>
    </location>
</feature>
<keyword evidence="2 4" id="KW-0472">Membrane</keyword>
<comment type="subcellular location">
    <subcellularLocation>
        <location evidence="1">Membrane</location>
    </subcellularLocation>
</comment>
<organism evidence="5 6">
    <name type="scientific">Mycolicibacterium mucogenicum</name>
    <name type="common">Mycobacterium mucogenicum</name>
    <dbReference type="NCBI Taxonomy" id="56689"/>
    <lineage>
        <taxon>Bacteria</taxon>
        <taxon>Bacillati</taxon>
        <taxon>Actinomycetota</taxon>
        <taxon>Actinomycetes</taxon>
        <taxon>Mycobacteriales</taxon>
        <taxon>Mycobacteriaceae</taxon>
        <taxon>Mycolicibacterium</taxon>
    </lineage>
</organism>
<dbReference type="EMBL" id="LZLC01000259">
    <property type="protein sequence ID" value="OBJ35773.1"/>
    <property type="molecule type" value="Genomic_DNA"/>
</dbReference>
<evidence type="ECO:0000256" key="3">
    <source>
        <dbReference type="SAM" id="MobiDB-lite"/>
    </source>
</evidence>
<sequence>MTTEAAALTADDITPEDIDSDQPDEASSVADEQHVDVSGDQTTSNPRRSKPLTRRLASRWRPIAVTSLVLACAGTAGAMYFTTYRGDRASAEATTQVAKAASEGAVALLSYAPASLDHDLAAARSHLTGGFLTYYSQFADQFVAPAAKQKDIHAVASVVRAATIDAHADSAHVLIFLNQTTTSRENPEPTQSASSVKVGLTKIDGVWRISSFDPI</sequence>
<keyword evidence="4" id="KW-0812">Transmembrane</keyword>
<dbReference type="GO" id="GO:0016020">
    <property type="term" value="C:membrane"/>
    <property type="evidence" value="ECO:0007669"/>
    <property type="project" value="UniProtKB-SubCell"/>
</dbReference>
<evidence type="ECO:0000256" key="1">
    <source>
        <dbReference type="ARBA" id="ARBA00004370"/>
    </source>
</evidence>
<accession>A0A1A3GKD5</accession>
<dbReference type="AlphaFoldDB" id="A0A1A3GKD5"/>
<proteinExistence type="predicted"/>
<dbReference type="STRING" id="56689.GCA_001291445_05123"/>